<proteinExistence type="inferred from homology"/>
<comment type="similarity">
    <text evidence="1">Belongs to the short-chain dehydrogenases/reductases (SDR) family.</text>
</comment>
<dbReference type="PANTHER" id="PTHR43943">
    <property type="entry name" value="DEHYDROGENASE/REDUCTASE (SDR FAMILY) MEMBER 4"/>
    <property type="match status" value="1"/>
</dbReference>
<dbReference type="Proteomes" id="UP000295509">
    <property type="component" value="Unassembled WGS sequence"/>
</dbReference>
<dbReference type="Pfam" id="PF00106">
    <property type="entry name" value="adh_short"/>
    <property type="match status" value="1"/>
</dbReference>
<gene>
    <name evidence="2" type="ORF">BX592_1601</name>
</gene>
<sequence length="127" mass="13447">MDYQIQGKRALVSGSTKGIGFAIAKGLAREGAEVVINGRSTASVASALERLKTEAPNAMVSGFVGDLGNAEQVGAMVARHSDIDILVNNLGIFEPKAFESVPDQDWQQFFVSANLSTLDRCLCCIGN</sequence>
<dbReference type="RefSeq" id="WP_134197606.1">
    <property type="nucleotide sequence ID" value="NZ_JBHLUW010000011.1"/>
</dbReference>
<dbReference type="PANTHER" id="PTHR43943:SF2">
    <property type="entry name" value="DEHYDROGENASE_REDUCTASE 4"/>
    <property type="match status" value="1"/>
</dbReference>
<dbReference type="EMBL" id="SORE01000060">
    <property type="protein sequence ID" value="TDY31219.1"/>
    <property type="molecule type" value="Genomic_DNA"/>
</dbReference>
<organism evidence="2 3">
    <name type="scientific">Paraburkholderia rhizosphaerae</name>
    <dbReference type="NCBI Taxonomy" id="480658"/>
    <lineage>
        <taxon>Bacteria</taxon>
        <taxon>Pseudomonadati</taxon>
        <taxon>Pseudomonadota</taxon>
        <taxon>Betaproteobacteria</taxon>
        <taxon>Burkholderiales</taxon>
        <taxon>Burkholderiaceae</taxon>
        <taxon>Paraburkholderia</taxon>
    </lineage>
</organism>
<dbReference type="OrthoDB" id="9793325at2"/>
<dbReference type="InterPro" id="IPR002347">
    <property type="entry name" value="SDR_fam"/>
</dbReference>
<protein>
    <submittedName>
        <fullName evidence="2">Short subunit dehydrogenase</fullName>
    </submittedName>
</protein>
<accession>A0A4R8KPH7</accession>
<dbReference type="PRINTS" id="PR00081">
    <property type="entry name" value="GDHRDH"/>
</dbReference>
<evidence type="ECO:0000313" key="3">
    <source>
        <dbReference type="Proteomes" id="UP000295509"/>
    </source>
</evidence>
<comment type="caution">
    <text evidence="2">The sequence shown here is derived from an EMBL/GenBank/DDBJ whole genome shotgun (WGS) entry which is preliminary data.</text>
</comment>
<keyword evidence="3" id="KW-1185">Reference proteome</keyword>
<reference evidence="2 3" key="1">
    <citation type="submission" date="2019-03" db="EMBL/GenBank/DDBJ databases">
        <title>Genomic Encyclopedia of Type Strains, Phase III (KMG-III): the genomes of soil and plant-associated and newly described type strains.</title>
        <authorList>
            <person name="Whitman W."/>
        </authorList>
    </citation>
    <scope>NUCLEOTIDE SEQUENCE [LARGE SCALE GENOMIC DNA]</scope>
    <source>
        <strain evidence="2 3">LMG 29544</strain>
    </source>
</reference>
<evidence type="ECO:0000256" key="1">
    <source>
        <dbReference type="ARBA" id="ARBA00006484"/>
    </source>
</evidence>
<name>A0A4R8KPH7_9BURK</name>
<dbReference type="SUPFAM" id="SSF51735">
    <property type="entry name" value="NAD(P)-binding Rossmann-fold domains"/>
    <property type="match status" value="1"/>
</dbReference>
<evidence type="ECO:0000313" key="2">
    <source>
        <dbReference type="EMBL" id="TDY31219.1"/>
    </source>
</evidence>
<dbReference type="InterPro" id="IPR036291">
    <property type="entry name" value="NAD(P)-bd_dom_sf"/>
</dbReference>
<dbReference type="Gene3D" id="3.40.50.720">
    <property type="entry name" value="NAD(P)-binding Rossmann-like Domain"/>
    <property type="match status" value="1"/>
</dbReference>
<dbReference type="AlphaFoldDB" id="A0A4R8KPH7"/>